<dbReference type="EMBL" id="SSTD01014204">
    <property type="protein sequence ID" value="TYK04434.1"/>
    <property type="molecule type" value="Genomic_DNA"/>
</dbReference>
<proteinExistence type="predicted"/>
<comment type="caution">
    <text evidence="1">The sequence shown here is derived from an EMBL/GenBank/DDBJ whole genome shotgun (WGS) entry which is preliminary data.</text>
</comment>
<gene>
    <name evidence="2" type="ORF">E5676_scaffold409G00300</name>
    <name evidence="1" type="ORF">E6C27_scaffold139G004600</name>
</gene>
<dbReference type="Proteomes" id="UP000321393">
    <property type="component" value="Unassembled WGS sequence"/>
</dbReference>
<sequence>MLPLWFEWSLDSYLSYIQALSRPLSSLIEEKGKNVEVNFAYQDDVFDPSNMTHLDVADFFESPEKKNDVNETY</sequence>
<accession>A0A5A7SNT4</accession>
<name>A0A5A7SNT4_CUCMM</name>
<evidence type="ECO:0000313" key="3">
    <source>
        <dbReference type="Proteomes" id="UP000321393"/>
    </source>
</evidence>
<dbReference type="Proteomes" id="UP000321947">
    <property type="component" value="Unassembled WGS sequence"/>
</dbReference>
<organism evidence="1 3">
    <name type="scientific">Cucumis melo var. makuwa</name>
    <name type="common">Oriental melon</name>
    <dbReference type="NCBI Taxonomy" id="1194695"/>
    <lineage>
        <taxon>Eukaryota</taxon>
        <taxon>Viridiplantae</taxon>
        <taxon>Streptophyta</taxon>
        <taxon>Embryophyta</taxon>
        <taxon>Tracheophyta</taxon>
        <taxon>Spermatophyta</taxon>
        <taxon>Magnoliopsida</taxon>
        <taxon>eudicotyledons</taxon>
        <taxon>Gunneridae</taxon>
        <taxon>Pentapetalae</taxon>
        <taxon>rosids</taxon>
        <taxon>fabids</taxon>
        <taxon>Cucurbitales</taxon>
        <taxon>Cucurbitaceae</taxon>
        <taxon>Benincaseae</taxon>
        <taxon>Cucumis</taxon>
    </lineage>
</organism>
<evidence type="ECO:0000313" key="1">
    <source>
        <dbReference type="EMBL" id="KAA0031676.1"/>
    </source>
</evidence>
<dbReference type="AlphaFoldDB" id="A0A5A7SNT4"/>
<protein>
    <submittedName>
        <fullName evidence="1">Uncharacterized protein</fullName>
    </submittedName>
</protein>
<evidence type="ECO:0000313" key="4">
    <source>
        <dbReference type="Proteomes" id="UP000321947"/>
    </source>
</evidence>
<evidence type="ECO:0000313" key="2">
    <source>
        <dbReference type="EMBL" id="TYK04434.1"/>
    </source>
</evidence>
<reference evidence="3 4" key="1">
    <citation type="submission" date="2019-08" db="EMBL/GenBank/DDBJ databases">
        <title>Draft genome sequences of two oriental melons (Cucumis melo L. var makuwa).</title>
        <authorList>
            <person name="Kwon S.-Y."/>
        </authorList>
    </citation>
    <scope>NUCLEOTIDE SEQUENCE [LARGE SCALE GENOMIC DNA]</scope>
    <source>
        <strain evidence="4">cv. Chang Bougi</strain>
        <strain evidence="3">cv. SW 3</strain>
        <tissue evidence="1">Leaf</tissue>
    </source>
</reference>
<dbReference type="EMBL" id="SSTE01022915">
    <property type="protein sequence ID" value="KAA0031676.1"/>
    <property type="molecule type" value="Genomic_DNA"/>
</dbReference>